<reference evidence="2 3" key="1">
    <citation type="submission" date="2017-04" db="EMBL/GenBank/DDBJ databases">
        <title>Draft genome sequence of Tuber borchii Vittad., a whitish edible truffle.</title>
        <authorList>
            <consortium name="DOE Joint Genome Institute"/>
            <person name="Murat C."/>
            <person name="Kuo A."/>
            <person name="Barry K.W."/>
            <person name="Clum A."/>
            <person name="Dockter R.B."/>
            <person name="Fauchery L."/>
            <person name="Iotti M."/>
            <person name="Kohler A."/>
            <person name="Labutti K."/>
            <person name="Lindquist E.A."/>
            <person name="Lipzen A."/>
            <person name="Ohm R.A."/>
            <person name="Wang M."/>
            <person name="Grigoriev I.V."/>
            <person name="Zambonelli A."/>
            <person name="Martin F.M."/>
        </authorList>
    </citation>
    <scope>NUCLEOTIDE SEQUENCE [LARGE SCALE GENOMIC DNA]</scope>
    <source>
        <strain evidence="2 3">Tbo3840</strain>
    </source>
</reference>
<evidence type="ECO:0000256" key="1">
    <source>
        <dbReference type="SAM" id="MobiDB-lite"/>
    </source>
</evidence>
<dbReference type="EMBL" id="NESQ01000167">
    <property type="protein sequence ID" value="PUU76977.1"/>
    <property type="molecule type" value="Genomic_DNA"/>
</dbReference>
<gene>
    <name evidence="2" type="ORF">B9Z19DRAFT_1147484</name>
</gene>
<feature type="region of interest" description="Disordered" evidence="1">
    <location>
        <begin position="1"/>
        <end position="22"/>
    </location>
</feature>
<proteinExistence type="predicted"/>
<feature type="non-terminal residue" evidence="2">
    <location>
        <position position="1"/>
    </location>
</feature>
<keyword evidence="3" id="KW-1185">Reference proteome</keyword>
<name>A0A2T6ZNB6_TUBBO</name>
<evidence type="ECO:0000313" key="2">
    <source>
        <dbReference type="EMBL" id="PUU76977.1"/>
    </source>
</evidence>
<accession>A0A2T6ZNB6</accession>
<comment type="caution">
    <text evidence="2">The sequence shown here is derived from an EMBL/GenBank/DDBJ whole genome shotgun (WGS) entry which is preliminary data.</text>
</comment>
<dbReference type="AlphaFoldDB" id="A0A2T6ZNB6"/>
<sequence>PLQKGQTHKIQPTKGTSIQQSFPSLSNVTSTASLPKMQLKLLFTTTALLSLTAILVRAGPFPPPAPTPLHLIGEDYVSSFDYDVVSALVAAGDYGALKEMYSQFWNNPTATEQGVCETSQASPPTKEAHGAIDLLNTRFTCCQWNVLHTQCSNLTNRGGASVGFCGAYKACLQCTPFAKDRMFAVAFYCALRGDDGVYRSGGKWMLDGAGPGARLILYHN</sequence>
<evidence type="ECO:0000313" key="3">
    <source>
        <dbReference type="Proteomes" id="UP000244722"/>
    </source>
</evidence>
<dbReference type="Proteomes" id="UP000244722">
    <property type="component" value="Unassembled WGS sequence"/>
</dbReference>
<protein>
    <submittedName>
        <fullName evidence="2">Uncharacterized protein</fullName>
    </submittedName>
</protein>
<dbReference type="OrthoDB" id="4521797at2759"/>
<organism evidence="2 3">
    <name type="scientific">Tuber borchii</name>
    <name type="common">White truffle</name>
    <dbReference type="NCBI Taxonomy" id="42251"/>
    <lineage>
        <taxon>Eukaryota</taxon>
        <taxon>Fungi</taxon>
        <taxon>Dikarya</taxon>
        <taxon>Ascomycota</taxon>
        <taxon>Pezizomycotina</taxon>
        <taxon>Pezizomycetes</taxon>
        <taxon>Pezizales</taxon>
        <taxon>Tuberaceae</taxon>
        <taxon>Tuber</taxon>
    </lineage>
</organism>